<reference evidence="1" key="1">
    <citation type="submission" date="2020-11" db="EMBL/GenBank/DDBJ databases">
        <authorList>
            <consortium name="DOE Joint Genome Institute"/>
            <person name="Ahrendt S."/>
            <person name="Riley R."/>
            <person name="Andreopoulos W."/>
            <person name="LaButti K."/>
            <person name="Pangilinan J."/>
            <person name="Ruiz-duenas F.J."/>
            <person name="Barrasa J.M."/>
            <person name="Sanchez-Garcia M."/>
            <person name="Camarero S."/>
            <person name="Miyauchi S."/>
            <person name="Serrano A."/>
            <person name="Linde D."/>
            <person name="Babiker R."/>
            <person name="Drula E."/>
            <person name="Ayuso-Fernandez I."/>
            <person name="Pacheco R."/>
            <person name="Padilla G."/>
            <person name="Ferreira P."/>
            <person name="Barriuso J."/>
            <person name="Kellner H."/>
            <person name="Castanera R."/>
            <person name="Alfaro M."/>
            <person name="Ramirez L."/>
            <person name="Pisabarro A.G."/>
            <person name="Kuo A."/>
            <person name="Tritt A."/>
            <person name="Lipzen A."/>
            <person name="He G."/>
            <person name="Yan M."/>
            <person name="Ng V."/>
            <person name="Cullen D."/>
            <person name="Martin F."/>
            <person name="Rosso M.-N."/>
            <person name="Henrissat B."/>
            <person name="Hibbett D."/>
            <person name="Martinez A.T."/>
            <person name="Grigoriev I.V."/>
        </authorList>
    </citation>
    <scope>NUCLEOTIDE SEQUENCE</scope>
    <source>
        <strain evidence="1">AH 44721</strain>
    </source>
</reference>
<evidence type="ECO:0000313" key="2">
    <source>
        <dbReference type="Proteomes" id="UP000724874"/>
    </source>
</evidence>
<dbReference type="AlphaFoldDB" id="A0A9P5NZF7"/>
<dbReference type="Proteomes" id="UP000724874">
    <property type="component" value="Unassembled WGS sequence"/>
</dbReference>
<gene>
    <name evidence="1" type="ORF">CPB84DRAFT_1742913</name>
</gene>
<evidence type="ECO:0000313" key="1">
    <source>
        <dbReference type="EMBL" id="KAF8911510.1"/>
    </source>
</evidence>
<sequence>MTAAIEQSLKKKDEKGIMKYIKKHEENEGVGLKKQQKIIQIRRKEFARRKMKFLMLNDLLLRPSNICSLTPLESNRYQKFAGQNPLAKLSSAKQVPIEWQGGCLPTWAMLDLSSNPSAHLQTISGHVMRGAYEDFQPYVGRKAQVSIVKFVPWNEVQSTTTLVATKNP</sequence>
<dbReference type="EMBL" id="JADNYJ010000004">
    <property type="protein sequence ID" value="KAF8911510.1"/>
    <property type="molecule type" value="Genomic_DNA"/>
</dbReference>
<comment type="caution">
    <text evidence="1">The sequence shown here is derived from an EMBL/GenBank/DDBJ whole genome shotgun (WGS) entry which is preliminary data.</text>
</comment>
<name>A0A9P5NZF7_GYMJU</name>
<keyword evidence="2" id="KW-1185">Reference proteome</keyword>
<proteinExistence type="predicted"/>
<organism evidence="1 2">
    <name type="scientific">Gymnopilus junonius</name>
    <name type="common">Spectacular rustgill mushroom</name>
    <name type="synonym">Gymnopilus spectabilis subsp. junonius</name>
    <dbReference type="NCBI Taxonomy" id="109634"/>
    <lineage>
        <taxon>Eukaryota</taxon>
        <taxon>Fungi</taxon>
        <taxon>Dikarya</taxon>
        <taxon>Basidiomycota</taxon>
        <taxon>Agaricomycotina</taxon>
        <taxon>Agaricomycetes</taxon>
        <taxon>Agaricomycetidae</taxon>
        <taxon>Agaricales</taxon>
        <taxon>Agaricineae</taxon>
        <taxon>Hymenogastraceae</taxon>
        <taxon>Gymnopilus</taxon>
    </lineage>
</organism>
<protein>
    <submittedName>
        <fullName evidence="1">Uncharacterized protein</fullName>
    </submittedName>
</protein>
<accession>A0A9P5NZF7</accession>